<comment type="similarity">
    <text evidence="2">Belongs to the methylmalonyl-CoA mutase family.</text>
</comment>
<evidence type="ECO:0000256" key="3">
    <source>
        <dbReference type="ARBA" id="ARBA00022628"/>
    </source>
</evidence>
<name>A0A380BPY0_SPOPA</name>
<dbReference type="InterPro" id="IPR016176">
    <property type="entry name" value="Cbl-dep_enz_cat"/>
</dbReference>
<dbReference type="RefSeq" id="WP_115361118.1">
    <property type="nucleotide sequence ID" value="NZ_CP038012.1"/>
</dbReference>
<dbReference type="Gene3D" id="3.20.20.240">
    <property type="entry name" value="Methylmalonyl-CoA mutase"/>
    <property type="match status" value="2"/>
</dbReference>
<dbReference type="Gene3D" id="3.40.50.280">
    <property type="entry name" value="Cobalamin-binding domain"/>
    <property type="match status" value="1"/>
</dbReference>
<feature type="domain" description="Methylmalonyl-CoA mutase alpha/beta chain catalytic" evidence="6">
    <location>
        <begin position="171"/>
        <end position="404"/>
    </location>
</feature>
<keyword evidence="5" id="KW-0170">Cobalt</keyword>
<dbReference type="EC" id="5.4.99.2" evidence="7"/>
<protein>
    <submittedName>
        <fullName evidence="7">Methylmalonyl-CoA mutase small subunit</fullName>
        <ecNumber evidence="7">5.4.99.2</ecNumber>
    </submittedName>
</protein>
<accession>A0A380BPY0</accession>
<dbReference type="OrthoDB" id="9762378at2"/>
<dbReference type="EMBL" id="UGYZ01000002">
    <property type="protein sequence ID" value="SUJ04894.1"/>
    <property type="molecule type" value="Genomic_DNA"/>
</dbReference>
<dbReference type="SUPFAM" id="SSF52242">
    <property type="entry name" value="Cobalamin (vitamin B12)-binding domain"/>
    <property type="match status" value="1"/>
</dbReference>
<proteinExistence type="inferred from homology"/>
<dbReference type="AlphaFoldDB" id="A0A380BPY0"/>
<organism evidence="7 8">
    <name type="scientific">Sporosarcina pasteurii</name>
    <name type="common">Bacillus pasteurii</name>
    <dbReference type="NCBI Taxonomy" id="1474"/>
    <lineage>
        <taxon>Bacteria</taxon>
        <taxon>Bacillati</taxon>
        <taxon>Bacillota</taxon>
        <taxon>Bacilli</taxon>
        <taxon>Bacillales</taxon>
        <taxon>Caryophanaceae</taxon>
        <taxon>Sporosarcina</taxon>
    </lineage>
</organism>
<evidence type="ECO:0000256" key="4">
    <source>
        <dbReference type="ARBA" id="ARBA00023235"/>
    </source>
</evidence>
<evidence type="ECO:0000259" key="6">
    <source>
        <dbReference type="Pfam" id="PF01642"/>
    </source>
</evidence>
<dbReference type="Proteomes" id="UP000254519">
    <property type="component" value="Unassembled WGS sequence"/>
</dbReference>
<dbReference type="InterPro" id="IPR036724">
    <property type="entry name" value="Cobalamin-bd_sf"/>
</dbReference>
<reference evidence="7 8" key="1">
    <citation type="submission" date="2018-06" db="EMBL/GenBank/DDBJ databases">
        <authorList>
            <consortium name="Pathogen Informatics"/>
            <person name="Doyle S."/>
        </authorList>
    </citation>
    <scope>NUCLEOTIDE SEQUENCE [LARGE SCALE GENOMIC DNA]</scope>
    <source>
        <strain evidence="8">ATCC 11859 / DSM 33 / NCIB 8841 / NCTC 4822</strain>
    </source>
</reference>
<dbReference type="InterPro" id="IPR006099">
    <property type="entry name" value="MeMalonylCoA_mutase_a/b_cat"/>
</dbReference>
<dbReference type="GO" id="GO:0046872">
    <property type="term" value="F:metal ion binding"/>
    <property type="evidence" value="ECO:0007669"/>
    <property type="project" value="InterPro"/>
</dbReference>
<comment type="cofactor">
    <cofactor evidence="1">
        <name>adenosylcob(III)alamin</name>
        <dbReference type="ChEBI" id="CHEBI:18408"/>
    </cofactor>
</comment>
<dbReference type="GO" id="GO:0031419">
    <property type="term" value="F:cobalamin binding"/>
    <property type="evidence" value="ECO:0007669"/>
    <property type="project" value="UniProtKB-KW"/>
</dbReference>
<evidence type="ECO:0000313" key="8">
    <source>
        <dbReference type="Proteomes" id="UP000254519"/>
    </source>
</evidence>
<dbReference type="PANTHER" id="PTHR48101">
    <property type="entry name" value="METHYLMALONYL-COA MUTASE, MITOCHONDRIAL-RELATED"/>
    <property type="match status" value="1"/>
</dbReference>
<evidence type="ECO:0000256" key="5">
    <source>
        <dbReference type="ARBA" id="ARBA00023285"/>
    </source>
</evidence>
<keyword evidence="4 7" id="KW-0413">Isomerase</keyword>
<keyword evidence="3" id="KW-0846">Cobalamin</keyword>
<keyword evidence="8" id="KW-1185">Reference proteome</keyword>
<evidence type="ECO:0000313" key="7">
    <source>
        <dbReference type="EMBL" id="SUJ04894.1"/>
    </source>
</evidence>
<evidence type="ECO:0000256" key="2">
    <source>
        <dbReference type="ARBA" id="ARBA00008465"/>
    </source>
</evidence>
<dbReference type="Pfam" id="PF01642">
    <property type="entry name" value="MM_CoA_mutase"/>
    <property type="match status" value="1"/>
</dbReference>
<dbReference type="SUPFAM" id="SSF51703">
    <property type="entry name" value="Cobalamin (vitamin B12)-dependent enzymes"/>
    <property type="match status" value="1"/>
</dbReference>
<dbReference type="GO" id="GO:0004494">
    <property type="term" value="F:methylmalonyl-CoA mutase activity"/>
    <property type="evidence" value="ECO:0007669"/>
    <property type="project" value="UniProtKB-EC"/>
</dbReference>
<sequence>MLINDIKQATFEKSTYEEWQDVAVKSLKGLPFEKLISKTVEGINLYPLYTEHSSRLESLDPIRDAKQRPGWTIAQQQYTDDAHSFLQSLRESIERGNESIVYDGSNPINWHDDVIIELAKLAIQYPIYFYRVSKTDEILNVFSQISGEDKKKVTGVVETEQTNLLEGFVNVRTVGADVIEAHHSGADAVTELALALAKAAHHANDIDSFKTLNEQFFVRFAIDTHFFMEIAKLRAFRVLWEALSVAYSKEDVEHIPILSETSMRSYATLDPYVNLLRAGNSAFSAILGGTDVLTVHPHDVLINPTPTSIRLARNVQLVIKAETQVTEVIDPSSGSYFIESLTKELVEKAWQLFVEIEELGGYSTYINSNAYSERLEKLYTERIESISKGTHSLVGTNVYADLGASDEKEAKLSVRNRLAEPFEKFRMLFEKDQPKIGLLTFGELKDFKPRADFISGFLATGGLETKWSSELSTVDEAIDWVNGEQLNYIIICATNKVTQELMIPLLEKLPCEITTDVAGKYDDELSKQWIEKGLNGFVYKGLDKLEKFTEILSRWKGDADIEKT</sequence>
<evidence type="ECO:0000256" key="1">
    <source>
        <dbReference type="ARBA" id="ARBA00001922"/>
    </source>
</evidence>
<gene>
    <name evidence="7" type="primary">mutA</name>
    <name evidence="7" type="ORF">NCTC4822_01605</name>
</gene>